<sequence length="232" mass="26626">MKHQNQYSRRDNGPYGKPLSNESLKEQKGHKLYHFQVQSHKKLTESIPTSTPKRLSCNSLPGTKNPRTSCTVINQNKTKDNAFADMPEDEMVQKVPANHMTFKETNNSLRIIPASIESMKYWSQFTDKIGLLYEVLAMLDSAVISGDYGSKTFLLRDGKNNVHCVFHEIDRDLPRLIRGQVHRAMGNYDRRKNLFRCFSVRPASVAEQNTFHEFIAVANVEMENYVSTVNEI</sequence>
<feature type="region of interest" description="Disordered" evidence="1">
    <location>
        <begin position="41"/>
        <end position="62"/>
    </location>
</feature>
<gene>
    <name evidence="2" type="ORF">GDO86_002883</name>
</gene>
<evidence type="ECO:0000256" key="1">
    <source>
        <dbReference type="SAM" id="MobiDB-lite"/>
    </source>
</evidence>
<dbReference type="GO" id="GO:0007276">
    <property type="term" value="P:gamete generation"/>
    <property type="evidence" value="ECO:0007669"/>
    <property type="project" value="InterPro"/>
</dbReference>
<keyword evidence="3" id="KW-1185">Reference proteome</keyword>
<protein>
    <recommendedName>
        <fullName evidence="4">Spermatogenesis associated 22</fullName>
    </recommendedName>
</protein>
<evidence type="ECO:0000313" key="2">
    <source>
        <dbReference type="EMBL" id="KAG8450394.1"/>
    </source>
</evidence>
<dbReference type="PANTHER" id="PTHR35258:SF1">
    <property type="entry name" value="SPERMATOGENESIS-ASSOCIATED PROTEIN 22"/>
    <property type="match status" value="1"/>
</dbReference>
<feature type="compositionally biased region" description="Polar residues" evidence="1">
    <location>
        <begin position="46"/>
        <end position="62"/>
    </location>
</feature>
<name>A0A8T2K3N5_9PIPI</name>
<accession>A0A8T2K3N5</accession>
<organism evidence="2 3">
    <name type="scientific">Hymenochirus boettgeri</name>
    <name type="common">Congo dwarf clawed frog</name>
    <dbReference type="NCBI Taxonomy" id="247094"/>
    <lineage>
        <taxon>Eukaryota</taxon>
        <taxon>Metazoa</taxon>
        <taxon>Chordata</taxon>
        <taxon>Craniata</taxon>
        <taxon>Vertebrata</taxon>
        <taxon>Euteleostomi</taxon>
        <taxon>Amphibia</taxon>
        <taxon>Batrachia</taxon>
        <taxon>Anura</taxon>
        <taxon>Pipoidea</taxon>
        <taxon>Pipidae</taxon>
        <taxon>Pipinae</taxon>
        <taxon>Hymenochirus</taxon>
    </lineage>
</organism>
<dbReference type="PANTHER" id="PTHR35258">
    <property type="entry name" value="SPERMATOGENESIS-ASSOCIATED PROTEIN 22"/>
    <property type="match status" value="1"/>
</dbReference>
<dbReference type="GO" id="GO:0051445">
    <property type="term" value="P:regulation of meiotic cell cycle"/>
    <property type="evidence" value="ECO:0007669"/>
    <property type="project" value="TreeGrafter"/>
</dbReference>
<dbReference type="OrthoDB" id="10028206at2759"/>
<dbReference type="AlphaFoldDB" id="A0A8T2K3N5"/>
<dbReference type="GO" id="GO:0000711">
    <property type="term" value="P:meiotic DNA repair synthesis"/>
    <property type="evidence" value="ECO:0007669"/>
    <property type="project" value="InterPro"/>
</dbReference>
<dbReference type="InterPro" id="IPR033536">
    <property type="entry name" value="Spata22"/>
</dbReference>
<reference evidence="2" key="1">
    <citation type="thesis" date="2020" institute="ProQuest LLC" country="789 East Eisenhower Parkway, Ann Arbor, MI, USA">
        <title>Comparative Genomics and Chromosome Evolution.</title>
        <authorList>
            <person name="Mudd A.B."/>
        </authorList>
    </citation>
    <scope>NUCLEOTIDE SEQUENCE</scope>
    <source>
        <strain evidence="2">Female2</strain>
        <tissue evidence="2">Blood</tissue>
    </source>
</reference>
<dbReference type="EMBL" id="JAACNH010000002">
    <property type="protein sequence ID" value="KAG8450394.1"/>
    <property type="molecule type" value="Genomic_DNA"/>
</dbReference>
<dbReference type="Proteomes" id="UP000812440">
    <property type="component" value="Chromosome 2"/>
</dbReference>
<feature type="region of interest" description="Disordered" evidence="1">
    <location>
        <begin position="1"/>
        <end position="22"/>
    </location>
</feature>
<dbReference type="GO" id="GO:0007129">
    <property type="term" value="P:homologous chromosome pairing at meiosis"/>
    <property type="evidence" value="ECO:0007669"/>
    <property type="project" value="InterPro"/>
</dbReference>
<evidence type="ECO:0008006" key="4">
    <source>
        <dbReference type="Google" id="ProtNLM"/>
    </source>
</evidence>
<proteinExistence type="predicted"/>
<comment type="caution">
    <text evidence="2">The sequence shown here is derived from an EMBL/GenBank/DDBJ whole genome shotgun (WGS) entry which is preliminary data.</text>
</comment>
<evidence type="ECO:0000313" key="3">
    <source>
        <dbReference type="Proteomes" id="UP000812440"/>
    </source>
</evidence>